<dbReference type="GO" id="GO:0051893">
    <property type="term" value="P:regulation of focal adhesion assembly"/>
    <property type="evidence" value="ECO:0007669"/>
    <property type="project" value="TreeGrafter"/>
</dbReference>
<sequence length="1568" mass="177967">MPGTDRRNSLVSEDANAAPPVVRQMSQDGTEIIPTRMSKVTAPKPASNPLQFIKVGPCDLYKAAQEQIKKVEEIKKVEKVKDDSEDWQSNLDNWKCSRRKRQEHIIERVVEVKKLELEEHDRNRRRSKTFSEMLEERNSKGGMRKMTILTYPEDDESNDFSDLGISNNKQKSDSDFATNDQNGVDNNECQNTGNGTHCANNNRNSHRGLQDDESSTSATISSPEPEEYTYERAIQGYMNFAEAKIKTPIKSKNGPAKGMNGDVRISPPKKETGSKVGEKLCELEQIRLRSKSTNDLNSSSESKQLPRVDINKRRSLFENVDHIDTGAKDRSPKDIPNPTSIKERLSNLEKSNETMVKYNRPSEEVSTSIKDRLSSLERQTSADGSAKKAVNGDISPQISIKDRLSSLEKMNESNAKPSAAEEIVPPVSIKERVSSFDAAAASKEAPAKAVPERDASFKEKLENFKAGEQLPTEVSPEKEEVKENGFEKAEPNEEKQTEIVSPHLETEPEESMKGEILASQGPSGDGNAVTGEASTTDFKEVTRGDPKGEANNLVPTSGSPLSTNPVQVEESAQEVKTIVTEISLPESPSVSISLSVEKETKLEGDSEDDESHDQFPDLILPIESNKPKQRVRKLTPIMTSPKISISPLKAVCELQIIEEAEVAAAEEVKQAEDSSLPGDDLITVSMSPRGLDRIRRKSSEVQDIRSDGNEDSDICHDEQEETTVYTDENIDEVLGKDEELESAVDDDLGEMKELQNGFVKPEEPQRGPEIVELQMKKTETFLEKSQPIVPNYENIIINNQMSPDGIQLYGFPLVSPSPIEPPKEKPPPPPLDISDDEAPELPPKPSLRRLDSTKRIKKEIRKKRSDFLGIDGCNDDSYLEPDMYVTPPPDMMTFLQEERRLEQQLYRQSICSESDSNHETAESRDSGVELDRGHVDDIWSKPDIMSEPHSRQNSETFGNTSITSEEDEILKKEREIIEVLEKEEQWRYGSKNNGKNDIGEKLAVKLRQLEQEKMQLEWERAEEEGRRQAEESARREDEERLKAKEQQLREQENRCSNPNLESATQQEALRSERERLQKEQERLERCRQNLMKQQQSDQMDVRRVVSPHRDLPPTRHSIHEVSLGMPLQDVPRHSMQDVSQPPYQSPMSSCYRYSMPDLQQRETRISRPPPPIPPAKPQRPMTQEQWERETNIRNSRIPSADNIPQQVDASNKLRHGSSVPAHINHGGQQMTRSTLQALSAAPRSRIISNENWMQAKRKSDPPKSNYNYQHWLIQEAEHRRILEHQQRASQPAARRPVQSYHPASPKNYAGTSPSHHTVGLPLTPSGHGQTPQKWMSPPRSDKPLPDAVIQTLTQRVQNRENKTSARRRMEVPMAPLQNKMCPPNPENYIQMNHPAESQERMLSVSGKKKCSHCNEELGRGAAMIIESLRLFYHIDCFKCCVCHIQLGDGLMGTDVRVRNNKLHCHNCYSSDDEASYCFQKIEVITGDESLQLACSSAPQEERMFYAVELPNPLPVGVDVPEWFRMFYNQYQKNENKKVILMQEMHLEMIDYEIRKCELLRDIIRKLHD</sequence>
<feature type="compositionally biased region" description="Basic and acidic residues" evidence="5">
    <location>
        <begin position="1099"/>
        <end position="1119"/>
    </location>
</feature>
<feature type="compositionally biased region" description="Basic and acidic residues" evidence="5">
    <location>
        <begin position="504"/>
        <end position="513"/>
    </location>
</feature>
<feature type="compositionally biased region" description="Basic and acidic residues" evidence="5">
    <location>
        <begin position="1018"/>
        <end position="1053"/>
    </location>
</feature>
<dbReference type="PANTHER" id="PTHR15551">
    <property type="entry name" value="LIM DOMAIN ONLY 7"/>
    <property type="match status" value="1"/>
</dbReference>
<name>A0AAW2I2T8_9NEOP</name>
<dbReference type="SMART" id="SM00132">
    <property type="entry name" value="LIM"/>
    <property type="match status" value="1"/>
</dbReference>
<feature type="compositionally biased region" description="Polar residues" evidence="5">
    <location>
        <begin position="164"/>
        <end position="203"/>
    </location>
</feature>
<dbReference type="Pfam" id="PF00412">
    <property type="entry name" value="LIM"/>
    <property type="match status" value="1"/>
</dbReference>
<evidence type="ECO:0000313" key="7">
    <source>
        <dbReference type="EMBL" id="KAL0276048.1"/>
    </source>
</evidence>
<dbReference type="CDD" id="cd08368">
    <property type="entry name" value="LIM"/>
    <property type="match status" value="1"/>
</dbReference>
<evidence type="ECO:0000256" key="1">
    <source>
        <dbReference type="ARBA" id="ARBA00022723"/>
    </source>
</evidence>
<dbReference type="GO" id="GO:0032034">
    <property type="term" value="F:myosin II head/neck binding"/>
    <property type="evidence" value="ECO:0007669"/>
    <property type="project" value="TreeGrafter"/>
</dbReference>
<feature type="region of interest" description="Disordered" evidence="5">
    <location>
        <begin position="589"/>
        <end position="629"/>
    </location>
</feature>
<feature type="compositionally biased region" description="Basic and acidic residues" evidence="5">
    <location>
        <begin position="1069"/>
        <end position="1087"/>
    </location>
</feature>
<dbReference type="PROSITE" id="PS00478">
    <property type="entry name" value="LIM_DOMAIN_1"/>
    <property type="match status" value="1"/>
</dbReference>
<feature type="compositionally biased region" description="Basic and acidic residues" evidence="5">
    <location>
        <begin position="693"/>
        <end position="717"/>
    </location>
</feature>
<feature type="region of interest" description="Disordered" evidence="5">
    <location>
        <begin position="910"/>
        <end position="969"/>
    </location>
</feature>
<keyword evidence="2 4" id="KW-0862">Zinc</keyword>
<keyword evidence="3 4" id="KW-0440">LIM domain</keyword>
<feature type="compositionally biased region" description="Basic and acidic residues" evidence="5">
    <location>
        <begin position="450"/>
        <end position="465"/>
    </location>
</feature>
<dbReference type="PANTHER" id="PTHR15551:SF3">
    <property type="entry name" value="LIM AND CALPONIN HOMOLOGY DOMAINS-CONTAINING PROTEIN 1"/>
    <property type="match status" value="1"/>
</dbReference>
<gene>
    <name evidence="7" type="ORF">PYX00_003716</name>
</gene>
<feature type="region of interest" description="Disordered" evidence="5">
    <location>
        <begin position="1284"/>
        <end position="1341"/>
    </location>
</feature>
<feature type="compositionally biased region" description="Basic and acidic residues" evidence="5">
    <location>
        <begin position="915"/>
        <end position="952"/>
    </location>
</feature>
<organism evidence="7">
    <name type="scientific">Menopon gallinae</name>
    <name type="common">poultry shaft louse</name>
    <dbReference type="NCBI Taxonomy" id="328185"/>
    <lineage>
        <taxon>Eukaryota</taxon>
        <taxon>Metazoa</taxon>
        <taxon>Ecdysozoa</taxon>
        <taxon>Arthropoda</taxon>
        <taxon>Hexapoda</taxon>
        <taxon>Insecta</taxon>
        <taxon>Pterygota</taxon>
        <taxon>Neoptera</taxon>
        <taxon>Paraneoptera</taxon>
        <taxon>Psocodea</taxon>
        <taxon>Troctomorpha</taxon>
        <taxon>Phthiraptera</taxon>
        <taxon>Amblycera</taxon>
        <taxon>Menoponidae</taxon>
        <taxon>Menopon</taxon>
    </lineage>
</organism>
<dbReference type="EMBL" id="JARGDH010000002">
    <property type="protein sequence ID" value="KAL0276048.1"/>
    <property type="molecule type" value="Genomic_DNA"/>
</dbReference>
<evidence type="ECO:0000256" key="3">
    <source>
        <dbReference type="ARBA" id="ARBA00023038"/>
    </source>
</evidence>
<feature type="region of interest" description="Disordered" evidence="5">
    <location>
        <begin position="119"/>
        <end position="226"/>
    </location>
</feature>
<evidence type="ECO:0000256" key="4">
    <source>
        <dbReference type="PROSITE-ProRule" id="PRU00125"/>
    </source>
</evidence>
<feature type="compositionally biased region" description="Basic and acidic residues" evidence="5">
    <location>
        <begin position="475"/>
        <end position="497"/>
    </location>
</feature>
<feature type="region of interest" description="Disordered" evidence="5">
    <location>
        <begin position="1018"/>
        <end position="1121"/>
    </location>
</feature>
<dbReference type="GO" id="GO:0051496">
    <property type="term" value="P:positive regulation of stress fiber assembly"/>
    <property type="evidence" value="ECO:0007669"/>
    <property type="project" value="TreeGrafter"/>
</dbReference>
<feature type="region of interest" description="Disordered" evidence="5">
    <location>
        <begin position="1163"/>
        <end position="1183"/>
    </location>
</feature>
<feature type="compositionally biased region" description="Polar residues" evidence="5">
    <location>
        <begin position="1054"/>
        <end position="1068"/>
    </location>
</feature>
<dbReference type="Pfam" id="PF15949">
    <property type="entry name" value="DUF4757"/>
    <property type="match status" value="1"/>
</dbReference>
<feature type="compositionally biased region" description="Polar residues" evidence="5">
    <location>
        <begin position="953"/>
        <end position="963"/>
    </location>
</feature>
<feature type="region of interest" description="Disordered" evidence="5">
    <location>
        <begin position="249"/>
        <end position="275"/>
    </location>
</feature>
<dbReference type="GO" id="GO:0001725">
    <property type="term" value="C:stress fiber"/>
    <property type="evidence" value="ECO:0007669"/>
    <property type="project" value="TreeGrafter"/>
</dbReference>
<evidence type="ECO:0000256" key="5">
    <source>
        <dbReference type="SAM" id="MobiDB-lite"/>
    </source>
</evidence>
<dbReference type="InterPro" id="IPR001781">
    <property type="entry name" value="Znf_LIM"/>
</dbReference>
<proteinExistence type="predicted"/>
<protein>
    <recommendedName>
        <fullName evidence="6">LIM zinc-binding domain-containing protein</fullName>
    </recommendedName>
</protein>
<feature type="region of interest" description="Disordered" evidence="5">
    <location>
        <begin position="320"/>
        <end position="569"/>
    </location>
</feature>
<feature type="compositionally biased region" description="Basic and acidic residues" evidence="5">
    <location>
        <begin position="400"/>
        <end position="411"/>
    </location>
</feature>
<feature type="compositionally biased region" description="Polar residues" evidence="5">
    <location>
        <begin position="553"/>
        <end position="566"/>
    </location>
</feature>
<keyword evidence="1 4" id="KW-0479">Metal-binding</keyword>
<feature type="compositionally biased region" description="Low complexity" evidence="5">
    <location>
        <begin position="438"/>
        <end position="449"/>
    </location>
</feature>
<dbReference type="Gene3D" id="2.10.110.10">
    <property type="entry name" value="Cysteine Rich Protein"/>
    <property type="match status" value="1"/>
</dbReference>
<dbReference type="GO" id="GO:0046872">
    <property type="term" value="F:metal ion binding"/>
    <property type="evidence" value="ECO:0007669"/>
    <property type="project" value="UniProtKB-KW"/>
</dbReference>
<feature type="compositionally biased region" description="Basic and acidic residues" evidence="5">
    <location>
        <begin position="341"/>
        <end position="352"/>
    </location>
</feature>
<feature type="compositionally biased region" description="Basic and acidic residues" evidence="5">
    <location>
        <begin position="537"/>
        <end position="548"/>
    </location>
</feature>
<feature type="region of interest" description="Disordered" evidence="5">
    <location>
        <begin position="693"/>
        <end position="718"/>
    </location>
</feature>
<dbReference type="PROSITE" id="PS50023">
    <property type="entry name" value="LIM_DOMAIN_2"/>
    <property type="match status" value="1"/>
</dbReference>
<comment type="caution">
    <text evidence="7">The sequence shown here is derived from an EMBL/GenBank/DDBJ whole genome shotgun (WGS) entry which is preliminary data.</text>
</comment>
<feature type="domain" description="LIM zinc-binding" evidence="6">
    <location>
        <begin position="1408"/>
        <end position="1474"/>
    </location>
</feature>
<feature type="compositionally biased region" description="Pro residues" evidence="5">
    <location>
        <begin position="1167"/>
        <end position="1177"/>
    </location>
</feature>
<feature type="region of interest" description="Disordered" evidence="5">
    <location>
        <begin position="1"/>
        <end position="28"/>
    </location>
</feature>
<feature type="region of interest" description="Disordered" evidence="5">
    <location>
        <begin position="808"/>
        <end position="855"/>
    </location>
</feature>
<reference evidence="7" key="1">
    <citation type="journal article" date="2024" name="Gigascience">
        <title>Chromosome-level genome of the poultry shaft louse Menopon gallinae provides insight into the host-switching and adaptive evolution of parasitic lice.</title>
        <authorList>
            <person name="Xu Y."/>
            <person name="Ma L."/>
            <person name="Liu S."/>
            <person name="Liang Y."/>
            <person name="Liu Q."/>
            <person name="He Z."/>
            <person name="Tian L."/>
            <person name="Duan Y."/>
            <person name="Cai W."/>
            <person name="Li H."/>
            <person name="Song F."/>
        </authorList>
    </citation>
    <scope>NUCLEOTIDE SEQUENCE</scope>
    <source>
        <strain evidence="7">Cailab_2023a</strain>
    </source>
</reference>
<feature type="compositionally biased region" description="Basic and acidic residues" evidence="5">
    <location>
        <begin position="320"/>
        <end position="333"/>
    </location>
</feature>
<evidence type="ECO:0000259" key="6">
    <source>
        <dbReference type="PROSITE" id="PS50023"/>
    </source>
</evidence>
<dbReference type="InterPro" id="IPR031865">
    <property type="entry name" value="DUF4757"/>
</dbReference>
<accession>A0AAW2I2T8</accession>
<evidence type="ECO:0000256" key="2">
    <source>
        <dbReference type="ARBA" id="ARBA00022833"/>
    </source>
</evidence>